<organism evidence="1 2">
    <name type="scientific">Nesidiocoris tenuis</name>
    <dbReference type="NCBI Taxonomy" id="355587"/>
    <lineage>
        <taxon>Eukaryota</taxon>
        <taxon>Metazoa</taxon>
        <taxon>Ecdysozoa</taxon>
        <taxon>Arthropoda</taxon>
        <taxon>Hexapoda</taxon>
        <taxon>Insecta</taxon>
        <taxon>Pterygota</taxon>
        <taxon>Neoptera</taxon>
        <taxon>Paraneoptera</taxon>
        <taxon>Hemiptera</taxon>
        <taxon>Heteroptera</taxon>
        <taxon>Panheteroptera</taxon>
        <taxon>Cimicomorpha</taxon>
        <taxon>Miridae</taxon>
        <taxon>Dicyphina</taxon>
        <taxon>Nesidiocoris</taxon>
    </lineage>
</organism>
<name>A0ABN7AMR5_9HEMI</name>
<dbReference type="EMBL" id="AP028911">
    <property type="protein sequence ID" value="BES92719.1"/>
    <property type="molecule type" value="Genomic_DNA"/>
</dbReference>
<keyword evidence="2" id="KW-1185">Reference proteome</keyword>
<evidence type="ECO:0000313" key="1">
    <source>
        <dbReference type="EMBL" id="BES92719.1"/>
    </source>
</evidence>
<accession>A0ABN7AMR5</accession>
<protein>
    <submittedName>
        <fullName evidence="1">Uncharacterized protein</fullName>
    </submittedName>
</protein>
<reference evidence="1 2" key="1">
    <citation type="submission" date="2023-09" db="EMBL/GenBank/DDBJ databases">
        <title>Nesidiocoris tenuis whole genome shotgun sequence.</title>
        <authorList>
            <person name="Shibata T."/>
            <person name="Shimoda M."/>
            <person name="Kobayashi T."/>
            <person name="Uehara T."/>
        </authorList>
    </citation>
    <scope>NUCLEOTIDE SEQUENCE [LARGE SCALE GENOMIC DNA]</scope>
    <source>
        <strain evidence="1 2">Japan</strain>
    </source>
</reference>
<dbReference type="Proteomes" id="UP001307889">
    <property type="component" value="Chromosome 3"/>
</dbReference>
<proteinExistence type="predicted"/>
<sequence>MCPMLGKEMEESETEQFLLACFIAAKIQAKGHSPYLLSNIKKKLFSMLMTVGRACGALVKITKVQPFHVQSKRYMRSTTLLSRKTFCRRFTG</sequence>
<evidence type="ECO:0000313" key="2">
    <source>
        <dbReference type="Proteomes" id="UP001307889"/>
    </source>
</evidence>
<gene>
    <name evidence="1" type="ORF">NTJ_05528</name>
</gene>